<proteinExistence type="inferred from homology"/>
<dbReference type="InterPro" id="IPR045357">
    <property type="entry name" value="Aminopeptidase_N-like_N"/>
</dbReference>
<dbReference type="PANTHER" id="PTHR11533:SF174">
    <property type="entry name" value="PUROMYCIN-SENSITIVE AMINOPEPTIDASE-RELATED"/>
    <property type="match status" value="1"/>
</dbReference>
<evidence type="ECO:0000256" key="7">
    <source>
        <dbReference type="ARBA" id="ARBA00022670"/>
    </source>
</evidence>
<comment type="similarity">
    <text evidence="3">Belongs to the peptidase M1 family.</text>
</comment>
<dbReference type="InterPro" id="IPR016024">
    <property type="entry name" value="ARM-type_fold"/>
</dbReference>
<gene>
    <name evidence="14" type="ORF">LXD69_14245</name>
</gene>
<protein>
    <recommendedName>
        <fullName evidence="5">Aminopeptidase N</fullName>
        <ecNumber evidence="4">3.4.11.2</ecNumber>
    </recommendedName>
</protein>
<dbReference type="SUPFAM" id="SSF48371">
    <property type="entry name" value="ARM repeat"/>
    <property type="match status" value="1"/>
</dbReference>
<keyword evidence="11" id="KW-0482">Metalloprotease</keyword>
<keyword evidence="10" id="KW-0862">Zinc</keyword>
<dbReference type="InterPro" id="IPR014782">
    <property type="entry name" value="Peptidase_M1_dom"/>
</dbReference>
<dbReference type="Proteomes" id="UP000830454">
    <property type="component" value="Chromosome"/>
</dbReference>
<dbReference type="CDD" id="cd09603">
    <property type="entry name" value="M1_APN_like"/>
    <property type="match status" value="1"/>
</dbReference>
<keyword evidence="6" id="KW-0031">Aminopeptidase</keyword>
<evidence type="ECO:0000256" key="10">
    <source>
        <dbReference type="ARBA" id="ARBA00022833"/>
    </source>
</evidence>
<reference evidence="14" key="2">
    <citation type="submission" date="2022-04" db="EMBL/GenBank/DDBJ databases">
        <title>Complete Genome Sequence of Flavobacterium sediminilitoris YSM-43, Isolated from a Tidal Sediment.</title>
        <authorList>
            <person name="Lee P.A."/>
        </authorList>
    </citation>
    <scope>NUCLEOTIDE SEQUENCE</scope>
    <source>
        <strain evidence="14">YSM-43</strain>
    </source>
</reference>
<keyword evidence="8" id="KW-0479">Metal-binding</keyword>
<evidence type="ECO:0000256" key="4">
    <source>
        <dbReference type="ARBA" id="ARBA00012564"/>
    </source>
</evidence>
<dbReference type="InterPro" id="IPR050344">
    <property type="entry name" value="Peptidase_M1_aminopeptidases"/>
</dbReference>
<dbReference type="SUPFAM" id="SSF63737">
    <property type="entry name" value="Leukotriene A4 hydrolase N-terminal domain"/>
    <property type="match status" value="1"/>
</dbReference>
<dbReference type="EMBL" id="CP090145">
    <property type="protein sequence ID" value="UOX33193.1"/>
    <property type="molecule type" value="Genomic_DNA"/>
</dbReference>
<sequence>MKHFLICTLLFSLHLFSQQTKKVDFTTCHAIIKPIPEDKSISGRVTYEFKLLKDSDTIKIDAINMDFKDVYLNDKKVNFKNSGKALLLFEGYKKGKNSVSFEYSAKPKQTLYFSGEGEDLQIWTQGQGKYTSHWLPSFDDVNEKVIFNIAIDFNSNYAIYSNGVGINIDRNIYYSMQKPMSSYLVMIAIGKFEKMYESTNSGTILEFVLDRRDIDKFEPTYRYSKQMFEFLEDEIGVKYPWVIYKQIPVRDFLYAGMENTTSTIFSQDFVVDSIGFNDKNYVNVNAHELAHQWFGDLITAKESKHHWLHEGFATYYALLAEKEVFGDDYFYNQLYESAQLLQQASEYDTIPILNEKASSLTFYKKGAWALHVLRTDIGEDNFRKAVKRYLKKYAYKNVDTNDFLKEIKKVSKYNVAQFKEDWLENPKFNFKDALLYLIKNNSVKELIRFNENNNLNQDKLFERFKTILESDVYYTVKREVIYQSQNVSVEEQLDLLRLGLQTNDIKIRQAVAEVLNRIPIEFKPEFETLLQDKSYITREIALFRLWTNFKDDREKLIEMSKNWIGVNYNLKIANLTLQIVGSNDNLDRRQNAITELEEYTKLPFESSVREAALQTFVELGIITDTVIEELINASLHHKWQFVKFGKDNIRKLISSEEIRKQFINIETKLAKNQSDRIKYFLKETE</sequence>
<dbReference type="Gene3D" id="1.10.390.10">
    <property type="entry name" value="Neutral Protease Domain 2"/>
    <property type="match status" value="1"/>
</dbReference>
<organism evidence="14 15">
    <name type="scientific">Flavobacterium sediminilitoris</name>
    <dbReference type="NCBI Taxonomy" id="2024526"/>
    <lineage>
        <taxon>Bacteria</taxon>
        <taxon>Pseudomonadati</taxon>
        <taxon>Bacteroidota</taxon>
        <taxon>Flavobacteriia</taxon>
        <taxon>Flavobacteriales</taxon>
        <taxon>Flavobacteriaceae</taxon>
        <taxon>Flavobacterium</taxon>
    </lineage>
</organism>
<dbReference type="InterPro" id="IPR042097">
    <property type="entry name" value="Aminopeptidase_N-like_N_sf"/>
</dbReference>
<evidence type="ECO:0000259" key="12">
    <source>
        <dbReference type="Pfam" id="PF01433"/>
    </source>
</evidence>
<evidence type="ECO:0000313" key="14">
    <source>
        <dbReference type="EMBL" id="UOX33193.1"/>
    </source>
</evidence>
<dbReference type="RefSeq" id="WP_246915885.1">
    <property type="nucleotide sequence ID" value="NZ_CP090145.1"/>
</dbReference>
<evidence type="ECO:0000256" key="9">
    <source>
        <dbReference type="ARBA" id="ARBA00022801"/>
    </source>
</evidence>
<keyword evidence="9" id="KW-0378">Hydrolase</keyword>
<dbReference type="EC" id="3.4.11.2" evidence="4"/>
<keyword evidence="7" id="KW-0645">Protease</keyword>
<comment type="catalytic activity">
    <reaction evidence="1">
        <text>Release of an N-terminal amino acid, Xaa-|-Yaa- from a peptide, amide or arylamide. Xaa is preferably Ala, but may be most amino acids including Pro (slow action). When a terminal hydrophobic residue is followed by a prolyl residue, the two may be released as an intact Xaa-Pro dipeptide.</text>
        <dbReference type="EC" id="3.4.11.2"/>
    </reaction>
</comment>
<dbReference type="InterPro" id="IPR027268">
    <property type="entry name" value="Peptidase_M4/M1_CTD_sf"/>
</dbReference>
<dbReference type="Gene3D" id="2.60.40.1730">
    <property type="entry name" value="tricorn interacting facor f3 domain"/>
    <property type="match status" value="1"/>
</dbReference>
<dbReference type="InterPro" id="IPR001930">
    <property type="entry name" value="Peptidase_M1"/>
</dbReference>
<evidence type="ECO:0000256" key="1">
    <source>
        <dbReference type="ARBA" id="ARBA00000098"/>
    </source>
</evidence>
<evidence type="ECO:0000313" key="15">
    <source>
        <dbReference type="Proteomes" id="UP000830454"/>
    </source>
</evidence>
<feature type="domain" description="Peptidase M1 membrane alanine aminopeptidase" evidence="12">
    <location>
        <begin position="224"/>
        <end position="422"/>
    </location>
</feature>
<dbReference type="SUPFAM" id="SSF55486">
    <property type="entry name" value="Metalloproteases ('zincins'), catalytic domain"/>
    <property type="match status" value="1"/>
</dbReference>
<accession>A0ABY4HK31</accession>
<evidence type="ECO:0000256" key="5">
    <source>
        <dbReference type="ARBA" id="ARBA00015611"/>
    </source>
</evidence>
<evidence type="ECO:0000256" key="8">
    <source>
        <dbReference type="ARBA" id="ARBA00022723"/>
    </source>
</evidence>
<dbReference type="Pfam" id="PF17900">
    <property type="entry name" value="Peptidase_M1_N"/>
    <property type="match status" value="1"/>
</dbReference>
<dbReference type="PRINTS" id="PR00756">
    <property type="entry name" value="ALADIPTASE"/>
</dbReference>
<evidence type="ECO:0000256" key="3">
    <source>
        <dbReference type="ARBA" id="ARBA00010136"/>
    </source>
</evidence>
<dbReference type="Pfam" id="PF01433">
    <property type="entry name" value="Peptidase_M1"/>
    <property type="match status" value="1"/>
</dbReference>
<comment type="cofactor">
    <cofactor evidence="2">
        <name>Zn(2+)</name>
        <dbReference type="ChEBI" id="CHEBI:29105"/>
    </cofactor>
</comment>
<dbReference type="PANTHER" id="PTHR11533">
    <property type="entry name" value="PROTEASE M1 ZINC METALLOPROTEASE"/>
    <property type="match status" value="1"/>
</dbReference>
<reference evidence="14" key="1">
    <citation type="submission" date="2021-12" db="EMBL/GenBank/DDBJ databases">
        <authorList>
            <person name="Cha I.-T."/>
            <person name="Lee K.-E."/>
            <person name="Park S.-J."/>
        </authorList>
    </citation>
    <scope>NUCLEOTIDE SEQUENCE</scope>
    <source>
        <strain evidence="14">YSM-43</strain>
    </source>
</reference>
<keyword evidence="15" id="KW-1185">Reference proteome</keyword>
<evidence type="ECO:0000256" key="2">
    <source>
        <dbReference type="ARBA" id="ARBA00001947"/>
    </source>
</evidence>
<evidence type="ECO:0000259" key="13">
    <source>
        <dbReference type="Pfam" id="PF17900"/>
    </source>
</evidence>
<name>A0ABY4HK31_9FLAO</name>
<evidence type="ECO:0000256" key="11">
    <source>
        <dbReference type="ARBA" id="ARBA00023049"/>
    </source>
</evidence>
<feature type="domain" description="Aminopeptidase N-like N-terminal" evidence="13">
    <location>
        <begin position="32"/>
        <end position="184"/>
    </location>
</feature>
<evidence type="ECO:0000256" key="6">
    <source>
        <dbReference type="ARBA" id="ARBA00022438"/>
    </source>
</evidence>